<name>A0A9W6B4Q6_9FLAO</name>
<dbReference type="RefSeq" id="WP_281753832.1">
    <property type="nucleotide sequence ID" value="NZ_BRVP01000009.1"/>
</dbReference>
<keyword evidence="2" id="KW-0238">DNA-binding</keyword>
<sequence>MKNNHSYINTSKIDWLNKIPNHWKEVRLGSVFNERKEKVSDKDFSPLSVTKNGVVPQLDNAAKSNDGDNRKLVLSGDFAINSRSDRKGSSGLSIYDGSVSLINIVLKPIDIVPIFSQYLLKSYFFKEEYYRYGRGIVEDLWTTRYSEMKNMIIPIPPKPEQIAIANFLDYKTEKIDRFIKNKRQLLLHKIERRKSITTQIINSNTVKYLRLSVITNLIERPINRKDNSSFIPIGLYNRGRGIFHKPKTLGKDLGDSTFFKINKGDVILSGQFAWEGSVALAKQSDEGCIASHRYPILECNQKFILPEFLFSLFLMGIFF</sequence>
<dbReference type="Gene3D" id="3.90.220.20">
    <property type="entry name" value="DNA methylase specificity domains"/>
    <property type="match status" value="2"/>
</dbReference>
<dbReference type="GO" id="GO:0009307">
    <property type="term" value="P:DNA restriction-modification system"/>
    <property type="evidence" value="ECO:0007669"/>
    <property type="project" value="UniProtKB-KW"/>
</dbReference>
<evidence type="ECO:0000256" key="2">
    <source>
        <dbReference type="ARBA" id="ARBA00023125"/>
    </source>
</evidence>
<dbReference type="AlphaFoldDB" id="A0A9W6B4Q6"/>
<dbReference type="EMBL" id="BRVP01000009">
    <property type="protein sequence ID" value="GLB52510.1"/>
    <property type="molecule type" value="Genomic_DNA"/>
</dbReference>
<dbReference type="GO" id="GO:0003677">
    <property type="term" value="F:DNA binding"/>
    <property type="evidence" value="ECO:0007669"/>
    <property type="project" value="UniProtKB-KW"/>
</dbReference>
<dbReference type="PANTHER" id="PTHR43140">
    <property type="entry name" value="TYPE-1 RESTRICTION ENZYME ECOKI SPECIFICITY PROTEIN"/>
    <property type="match status" value="1"/>
</dbReference>
<dbReference type="InterPro" id="IPR051212">
    <property type="entry name" value="Type-I_RE_S_subunit"/>
</dbReference>
<dbReference type="SUPFAM" id="SSF116734">
    <property type="entry name" value="DNA methylase specificity domain"/>
    <property type="match status" value="2"/>
</dbReference>
<reference evidence="3" key="1">
    <citation type="submission" date="2022-07" db="EMBL/GenBank/DDBJ databases">
        <title>Taxonomy of Novel Oxalotrophic and Methylotrophic Bacteria.</title>
        <authorList>
            <person name="Sahin N."/>
            <person name="Tani A."/>
        </authorList>
    </citation>
    <scope>NUCLEOTIDE SEQUENCE</scope>
    <source>
        <strain evidence="3">AM327</strain>
    </source>
</reference>
<keyword evidence="1" id="KW-0680">Restriction system</keyword>
<evidence type="ECO:0000256" key="1">
    <source>
        <dbReference type="ARBA" id="ARBA00022747"/>
    </source>
</evidence>
<evidence type="ECO:0000313" key="4">
    <source>
        <dbReference type="Proteomes" id="UP001143545"/>
    </source>
</evidence>
<dbReference type="PANTHER" id="PTHR43140:SF1">
    <property type="entry name" value="TYPE I RESTRICTION ENZYME ECOKI SPECIFICITY SUBUNIT"/>
    <property type="match status" value="1"/>
</dbReference>
<gene>
    <name evidence="3" type="ORF">NBRC110019_15500</name>
</gene>
<keyword evidence="4" id="KW-1185">Reference proteome</keyword>
<evidence type="ECO:0008006" key="5">
    <source>
        <dbReference type="Google" id="ProtNLM"/>
    </source>
</evidence>
<comment type="caution">
    <text evidence="3">The sequence shown here is derived from an EMBL/GenBank/DDBJ whole genome shotgun (WGS) entry which is preliminary data.</text>
</comment>
<accession>A0A9W6B4Q6</accession>
<protein>
    <recommendedName>
        <fullName evidence="5">Type I restriction modification DNA specificity domain-containing protein</fullName>
    </recommendedName>
</protein>
<evidence type="ECO:0000313" key="3">
    <source>
        <dbReference type="EMBL" id="GLB52510.1"/>
    </source>
</evidence>
<proteinExistence type="predicted"/>
<dbReference type="InterPro" id="IPR044946">
    <property type="entry name" value="Restrct_endonuc_typeI_TRD_sf"/>
</dbReference>
<organism evidence="3 4">
    <name type="scientific">Neptunitalea chrysea</name>
    <dbReference type="NCBI Taxonomy" id="1647581"/>
    <lineage>
        <taxon>Bacteria</taxon>
        <taxon>Pseudomonadati</taxon>
        <taxon>Bacteroidota</taxon>
        <taxon>Flavobacteriia</taxon>
        <taxon>Flavobacteriales</taxon>
        <taxon>Flavobacteriaceae</taxon>
        <taxon>Neptunitalea</taxon>
    </lineage>
</organism>
<dbReference type="Proteomes" id="UP001143545">
    <property type="component" value="Unassembled WGS sequence"/>
</dbReference>